<dbReference type="SUPFAM" id="SSF49299">
    <property type="entry name" value="PKD domain"/>
    <property type="match status" value="1"/>
</dbReference>
<dbReference type="GO" id="GO:0015628">
    <property type="term" value="P:protein secretion by the type II secretion system"/>
    <property type="evidence" value="ECO:0007669"/>
    <property type="project" value="TreeGrafter"/>
</dbReference>
<gene>
    <name evidence="7" type="ORF">US91_C0001G0012</name>
</gene>
<dbReference type="SUPFAM" id="SSF47781">
    <property type="entry name" value="RuvA domain 2-like"/>
    <property type="match status" value="1"/>
</dbReference>
<comment type="caution">
    <text evidence="7">The sequence shown here is derived from an EMBL/GenBank/DDBJ whole genome shotgun (WGS) entry which is preliminary data.</text>
</comment>
<evidence type="ECO:0000256" key="2">
    <source>
        <dbReference type="ARBA" id="ARBA00022737"/>
    </source>
</evidence>
<evidence type="ECO:0000256" key="4">
    <source>
        <dbReference type="SAM" id="Phobius"/>
    </source>
</evidence>
<keyword evidence="1" id="KW-0732">Signal</keyword>
<dbReference type="SMART" id="SM00278">
    <property type="entry name" value="HhH1"/>
    <property type="match status" value="2"/>
</dbReference>
<feature type="domain" description="PKD" evidence="5">
    <location>
        <begin position="459"/>
        <end position="526"/>
    </location>
</feature>
<dbReference type="EMBL" id="LBUU01000001">
    <property type="protein sequence ID" value="KKQ71085.1"/>
    <property type="molecule type" value="Genomic_DNA"/>
</dbReference>
<dbReference type="InterPro" id="IPR003583">
    <property type="entry name" value="Hlx-hairpin-Hlx_DNA-bd_motif"/>
</dbReference>
<feature type="transmembrane region" description="Helical" evidence="4">
    <location>
        <begin position="935"/>
        <end position="955"/>
    </location>
</feature>
<dbReference type="Gene3D" id="2.60.40.1260">
    <property type="entry name" value="Lamin Tail domain"/>
    <property type="match status" value="3"/>
</dbReference>
<evidence type="ECO:0000256" key="3">
    <source>
        <dbReference type="ARBA" id="ARBA00023157"/>
    </source>
</evidence>
<dbReference type="InterPro" id="IPR010994">
    <property type="entry name" value="RuvA_2-like"/>
</dbReference>
<dbReference type="InterPro" id="IPR036415">
    <property type="entry name" value="Lamin_tail_dom_sf"/>
</dbReference>
<keyword evidence="3" id="KW-1015">Disulfide bond</keyword>
<evidence type="ECO:0000313" key="8">
    <source>
        <dbReference type="Proteomes" id="UP000034022"/>
    </source>
</evidence>
<dbReference type="AlphaFoldDB" id="A0A0G0K6K7"/>
<dbReference type="Pfam" id="PF12836">
    <property type="entry name" value="HHH_3"/>
    <property type="match status" value="1"/>
</dbReference>
<evidence type="ECO:0000259" key="6">
    <source>
        <dbReference type="PROSITE" id="PS51841"/>
    </source>
</evidence>
<dbReference type="Proteomes" id="UP000034022">
    <property type="component" value="Unassembled WGS sequence"/>
</dbReference>
<dbReference type="Gene3D" id="1.10.150.320">
    <property type="entry name" value="Photosystem II 12 kDa extrinsic protein"/>
    <property type="match status" value="1"/>
</dbReference>
<dbReference type="SMART" id="SM00089">
    <property type="entry name" value="PKD"/>
    <property type="match status" value="1"/>
</dbReference>
<dbReference type="InterPro" id="IPR011936">
    <property type="entry name" value="Myxo_disulph_rpt"/>
</dbReference>
<accession>A0A0G0K6K7</accession>
<dbReference type="PROSITE" id="PS50093">
    <property type="entry name" value="PKD"/>
    <property type="match status" value="1"/>
</dbReference>
<evidence type="ECO:0000313" key="7">
    <source>
        <dbReference type="EMBL" id="KKQ71085.1"/>
    </source>
</evidence>
<name>A0A0G0K6K7_9BACT</name>
<dbReference type="GO" id="GO:0006281">
    <property type="term" value="P:DNA repair"/>
    <property type="evidence" value="ECO:0007669"/>
    <property type="project" value="InterPro"/>
</dbReference>
<dbReference type="Pfam" id="PF00932">
    <property type="entry name" value="LTD"/>
    <property type="match status" value="3"/>
</dbReference>
<keyword evidence="4" id="KW-0472">Membrane</keyword>
<dbReference type="PROSITE" id="PS51841">
    <property type="entry name" value="LTD"/>
    <property type="match status" value="3"/>
</dbReference>
<evidence type="ECO:0000256" key="1">
    <source>
        <dbReference type="ARBA" id="ARBA00022729"/>
    </source>
</evidence>
<dbReference type="GO" id="GO:0003677">
    <property type="term" value="F:DNA binding"/>
    <property type="evidence" value="ECO:0007669"/>
    <property type="project" value="InterPro"/>
</dbReference>
<dbReference type="InterPro" id="IPR004509">
    <property type="entry name" value="Competence_ComEA_HhH"/>
</dbReference>
<sequence length="960" mass="105089">MKLKGGGLVLIFFLSGFFYCLIGVASGLVNINTAGLEELDSLPGIGASKAAAIIEYRTLNGNFQRKEDIMSVSGIGQATYDGLKDLIMVLGDDAPAETPEIEICGNRMIEGLEECDDGNTAGGDGCNSICKLEAKAEEVEDESATQSTSTPIVASREYHLGDIVINEFVSDPADDDVEWIELYNNTNLAVDLSGWTIEDGGGAKTMLTGTIGNSGTNRYFIMEKPKGSLNNSGDLIVLRFQGKLIDSVAYGKWNGGMNNAEVAEDPFSIARKIDGYNTFVNSNDFSLTVKPTKKGANTIVLKDLAEDEVSASDRANYDYSESIIISEIFSNPAGDDTKEEFIELYNDSERDVDLSEWRLGDESSRKYTITKNKDDAAFSTIIKAKGYWAIKRPLTKIALNNSSDAVFLYQPFLDKALDAVRYEKTFENQSYNHIGKNSYAWSETVTYGKTNVIKTVNHAPLVSFDFPTEVDSGKPVLFDSSDTADEDGDQLSFFWDFGDGATNTLAIAEHTYFREGAFTVSLKVDDGKTEAKKEKIIKISKLQQETINRQQVASGDWDIIINEIMPNPLGDDGEEEWIELYNNGGTVINMLDWSIDDMEGGSKPYIFKNEFLLEAGKYFLLERLESKLALNNSDDAVRLFSPNGEIVDEVSYAKTAEGEAYARGANDKWFWTTVPTPEEENIIKTGDSKMTAEIAGVVVKGASLKYSKEKALTDFASTTLEKLKEMEVGDKVRVSGTVAVLPGILGAQYFYIVGLPAGQAGSPGIQVYSYKKDFPKFKIGDYVEVKGEIAESGGERRIKTALAEDMRIIEHQDAPVPLVETCDRIEEEHVGRLVSVTGDIVDRKSATVFLDDGTGEIKAYIKNTTGIVLADIKEGEKLQLTGIVGQTSAGIRLLPRGPEDVVKQNTDVSGESVVLGEVASSDNWELAARDKKLEMFKYLLVGCLGFLAVMGGALYKLKRG</sequence>
<dbReference type="Gene3D" id="2.60.40.10">
    <property type="entry name" value="Immunoglobulins"/>
    <property type="match status" value="1"/>
</dbReference>
<keyword evidence="2" id="KW-0677">Repeat</keyword>
<dbReference type="InterPro" id="IPR022409">
    <property type="entry name" value="PKD/Chitinase_dom"/>
</dbReference>
<dbReference type="CDD" id="cd00146">
    <property type="entry name" value="PKD"/>
    <property type="match status" value="1"/>
</dbReference>
<dbReference type="NCBIfam" id="TIGR02232">
    <property type="entry name" value="myxo_disulf_rpt"/>
    <property type="match status" value="1"/>
</dbReference>
<dbReference type="InterPro" id="IPR051675">
    <property type="entry name" value="Endo/Exo/Phosphatase_dom_1"/>
</dbReference>
<feature type="domain" description="LTD" evidence="6">
    <location>
        <begin position="545"/>
        <end position="654"/>
    </location>
</feature>
<feature type="domain" description="LTD" evidence="6">
    <location>
        <begin position="141"/>
        <end position="271"/>
    </location>
</feature>
<keyword evidence="4" id="KW-1133">Transmembrane helix</keyword>
<dbReference type="InterPro" id="IPR035986">
    <property type="entry name" value="PKD_dom_sf"/>
</dbReference>
<dbReference type="InterPro" id="IPR013783">
    <property type="entry name" value="Ig-like_fold"/>
</dbReference>
<dbReference type="PANTHER" id="PTHR21180:SF32">
    <property type="entry name" value="ENDONUCLEASE_EXONUCLEASE_PHOSPHATASE FAMILY DOMAIN-CONTAINING PROTEIN 1"/>
    <property type="match status" value="1"/>
</dbReference>
<dbReference type="InterPro" id="IPR001322">
    <property type="entry name" value="Lamin_tail_dom"/>
</dbReference>
<keyword evidence="4" id="KW-0812">Transmembrane</keyword>
<reference evidence="7" key="1">
    <citation type="journal article" date="2015" name="Nature">
        <title>rRNA introns, odd ribosomes, and small enigmatic genomes across a large radiation of phyla.</title>
        <authorList>
            <person name="Brown C.T."/>
            <person name="Hug L.A."/>
            <person name="Thomas B.C."/>
            <person name="Sharon I."/>
            <person name="Castelle C.J."/>
            <person name="Singh A."/>
            <person name="Wilkins M.J."/>
            <person name="Williams K.H."/>
            <person name="Banfield J.F."/>
        </authorList>
    </citation>
    <scope>NUCLEOTIDE SEQUENCE [LARGE SCALE GENOMIC DNA]</scope>
</reference>
<dbReference type="GO" id="GO:0015627">
    <property type="term" value="C:type II protein secretion system complex"/>
    <property type="evidence" value="ECO:0007669"/>
    <property type="project" value="TreeGrafter"/>
</dbReference>
<dbReference type="PANTHER" id="PTHR21180">
    <property type="entry name" value="ENDONUCLEASE/EXONUCLEASE/PHOSPHATASE FAMILY DOMAIN-CONTAINING PROTEIN 1"/>
    <property type="match status" value="1"/>
</dbReference>
<dbReference type="SUPFAM" id="SSF74853">
    <property type="entry name" value="Lamin A/C globular tail domain"/>
    <property type="match status" value="3"/>
</dbReference>
<evidence type="ECO:0000259" key="5">
    <source>
        <dbReference type="PROSITE" id="PS50093"/>
    </source>
</evidence>
<dbReference type="Pfam" id="PF18911">
    <property type="entry name" value="PKD_4"/>
    <property type="match status" value="1"/>
</dbReference>
<feature type="domain" description="LTD" evidence="6">
    <location>
        <begin position="313"/>
        <end position="514"/>
    </location>
</feature>
<dbReference type="InterPro" id="IPR000601">
    <property type="entry name" value="PKD_dom"/>
</dbReference>
<proteinExistence type="predicted"/>
<dbReference type="NCBIfam" id="TIGR00426">
    <property type="entry name" value="competence protein ComEA helix-hairpin-helix repeat region"/>
    <property type="match status" value="1"/>
</dbReference>
<organism evidence="7 8">
    <name type="scientific">Candidatus Falkowbacteria bacterium GW2011_GWE1_38_31</name>
    <dbReference type="NCBI Taxonomy" id="1618638"/>
    <lineage>
        <taxon>Bacteria</taxon>
        <taxon>Candidatus Falkowiibacteriota</taxon>
    </lineage>
</organism>
<protein>
    <submittedName>
        <fullName evidence="7">Alpha amylase</fullName>
    </submittedName>
</protein>